<accession>A0AA37HRA3</accession>
<gene>
    <name evidence="25" type="ORF">NBEOAGPD_3606</name>
</gene>
<evidence type="ECO:0000256" key="5">
    <source>
        <dbReference type="ARBA" id="ARBA00022475"/>
    </source>
</evidence>
<keyword evidence="14 23" id="KW-0460">Magnesium</keyword>
<evidence type="ECO:0000256" key="11">
    <source>
        <dbReference type="ARBA" id="ARBA00022741"/>
    </source>
</evidence>
<evidence type="ECO:0000256" key="21">
    <source>
        <dbReference type="PIRSR" id="PIRSR600829-2"/>
    </source>
</evidence>
<keyword evidence="26" id="KW-1185">Reference proteome</keyword>
<evidence type="ECO:0000256" key="7">
    <source>
        <dbReference type="ARBA" id="ARBA00022519"/>
    </source>
</evidence>
<dbReference type="EC" id="2.7.1.107" evidence="3 24"/>
<dbReference type="Gene3D" id="1.10.287.3610">
    <property type="match status" value="1"/>
</dbReference>
<comment type="similarity">
    <text evidence="2 24">Belongs to the bacterial diacylglycerol kinase family.</text>
</comment>
<evidence type="ECO:0000256" key="15">
    <source>
        <dbReference type="ARBA" id="ARBA00022989"/>
    </source>
</evidence>
<name>A0AA37HRA3_9HYPH</name>
<dbReference type="EMBL" id="BPQM01000092">
    <property type="protein sequence ID" value="GJD80365.1"/>
    <property type="molecule type" value="Genomic_DNA"/>
</dbReference>
<feature type="binding site" evidence="22">
    <location>
        <begin position="90"/>
        <end position="91"/>
    </location>
    <ligand>
        <name>ATP</name>
        <dbReference type="ChEBI" id="CHEBI:30616"/>
    </ligand>
</feature>
<dbReference type="GO" id="GO:0004143">
    <property type="term" value="F:ATP-dependent diacylglycerol kinase activity"/>
    <property type="evidence" value="ECO:0007669"/>
    <property type="project" value="UniProtKB-EC"/>
</dbReference>
<evidence type="ECO:0000256" key="14">
    <source>
        <dbReference type="ARBA" id="ARBA00022842"/>
    </source>
</evidence>
<dbReference type="GO" id="GO:0006654">
    <property type="term" value="P:phosphatidic acid biosynthetic process"/>
    <property type="evidence" value="ECO:0007669"/>
    <property type="project" value="InterPro"/>
</dbReference>
<feature type="transmembrane region" description="Helical" evidence="24">
    <location>
        <begin position="27"/>
        <end position="45"/>
    </location>
</feature>
<evidence type="ECO:0000256" key="20">
    <source>
        <dbReference type="PIRSR" id="PIRSR600829-1"/>
    </source>
</evidence>
<comment type="subcellular location">
    <subcellularLocation>
        <location evidence="1 24">Cell inner membrane</location>
        <topology evidence="1 24">Multi-pass membrane protein</topology>
    </subcellularLocation>
</comment>
<keyword evidence="12 24" id="KW-0418">Kinase</keyword>
<comment type="caution">
    <text evidence="25">The sequence shown here is derived from an EMBL/GenBank/DDBJ whole genome shotgun (WGS) entry which is preliminary data.</text>
</comment>
<evidence type="ECO:0000256" key="6">
    <source>
        <dbReference type="ARBA" id="ARBA00022516"/>
    </source>
</evidence>
<keyword evidence="11 22" id="KW-0547">Nucleotide-binding</keyword>
<evidence type="ECO:0000313" key="26">
    <source>
        <dbReference type="Proteomes" id="UP001055108"/>
    </source>
</evidence>
<feature type="binding site" evidence="23">
    <location>
        <position position="72"/>
    </location>
    <ligand>
        <name>a divalent metal cation</name>
        <dbReference type="ChEBI" id="CHEBI:60240"/>
    </ligand>
</feature>
<reference evidence="25" key="1">
    <citation type="journal article" date="2016" name="Front. Microbiol.">
        <title>Genome Sequence of the Piezophilic, Mesophilic Sulfate-Reducing Bacterium Desulfovibrio indicus J2T.</title>
        <authorList>
            <person name="Cao J."/>
            <person name="Maignien L."/>
            <person name="Shao Z."/>
            <person name="Alain K."/>
            <person name="Jebbar M."/>
        </authorList>
    </citation>
    <scope>NUCLEOTIDE SEQUENCE</scope>
    <source>
        <strain evidence="25">NBRC 103626</strain>
    </source>
</reference>
<organism evidence="25 26">
    <name type="scientific">Methylobacterium gregans</name>
    <dbReference type="NCBI Taxonomy" id="374424"/>
    <lineage>
        <taxon>Bacteria</taxon>
        <taxon>Pseudomonadati</taxon>
        <taxon>Pseudomonadota</taxon>
        <taxon>Alphaproteobacteria</taxon>
        <taxon>Hyphomicrobiales</taxon>
        <taxon>Methylobacteriaceae</taxon>
        <taxon>Methylobacterium</taxon>
    </lineage>
</organism>
<dbReference type="Proteomes" id="UP001055108">
    <property type="component" value="Unassembled WGS sequence"/>
</dbReference>
<evidence type="ECO:0000256" key="9">
    <source>
        <dbReference type="ARBA" id="ARBA00022692"/>
    </source>
</evidence>
<feature type="binding site" evidence="22">
    <location>
        <position position="72"/>
    </location>
    <ligand>
        <name>ATP</name>
        <dbReference type="ChEBI" id="CHEBI:30616"/>
    </ligand>
</feature>
<comment type="cofactor">
    <cofactor evidence="23">
        <name>Mg(2+)</name>
        <dbReference type="ChEBI" id="CHEBI:18420"/>
    </cofactor>
    <text evidence="23">Mn(2+), Zn(2+), Cd(2+) and Co(2+) support activity to lesser extents.</text>
</comment>
<evidence type="ECO:0000256" key="1">
    <source>
        <dbReference type="ARBA" id="ARBA00004429"/>
    </source>
</evidence>
<dbReference type="AlphaFoldDB" id="A0AA37HRA3"/>
<evidence type="ECO:0000256" key="18">
    <source>
        <dbReference type="ARBA" id="ARBA00023209"/>
    </source>
</evidence>
<dbReference type="InterPro" id="IPR000829">
    <property type="entry name" value="DAGK"/>
</dbReference>
<evidence type="ECO:0000256" key="3">
    <source>
        <dbReference type="ARBA" id="ARBA00012133"/>
    </source>
</evidence>
<keyword evidence="19 24" id="KW-1208">Phospholipid metabolism</keyword>
<dbReference type="GO" id="GO:0005886">
    <property type="term" value="C:plasma membrane"/>
    <property type="evidence" value="ECO:0007669"/>
    <property type="project" value="UniProtKB-SubCell"/>
</dbReference>
<evidence type="ECO:0000256" key="4">
    <source>
        <dbReference type="ARBA" id="ARBA00017575"/>
    </source>
</evidence>
<feature type="transmembrane region" description="Helical" evidence="24">
    <location>
        <begin position="92"/>
        <end position="118"/>
    </location>
</feature>
<keyword evidence="7 24" id="KW-0997">Cell inner membrane</keyword>
<keyword evidence="5" id="KW-1003">Cell membrane</keyword>
<evidence type="ECO:0000256" key="2">
    <source>
        <dbReference type="ARBA" id="ARBA00005967"/>
    </source>
</evidence>
<feature type="active site" description="Proton acceptor" evidence="20">
    <location>
        <position position="65"/>
    </location>
</feature>
<dbReference type="Pfam" id="PF01219">
    <property type="entry name" value="DAGK_prokar"/>
    <property type="match status" value="1"/>
</dbReference>
<proteinExistence type="inferred from homology"/>
<evidence type="ECO:0000256" key="13">
    <source>
        <dbReference type="ARBA" id="ARBA00022840"/>
    </source>
</evidence>
<sequence>MFLTQSRSALRNSLQGLTVAARSERAVRQELVVLAVALPAAFVIADQIYDWIALIGSLTLVLIVELLNTAIEKLCDHLHPGRHPAIGTVKDFGSAAVFCALIFALVVWVSLATLNVLLPHGDL</sequence>
<dbReference type="RefSeq" id="WP_238304216.1">
    <property type="nucleotide sequence ID" value="NZ_BPQM01000092.1"/>
</dbReference>
<feature type="binding site" evidence="21">
    <location>
        <position position="65"/>
    </location>
    <ligand>
        <name>substrate</name>
    </ligand>
</feature>
<dbReference type="PANTHER" id="PTHR34299">
    <property type="entry name" value="DIACYLGLYCEROL KINASE"/>
    <property type="match status" value="1"/>
</dbReference>
<feature type="binding site" evidence="23">
    <location>
        <position position="24"/>
    </location>
    <ligand>
        <name>a divalent metal cation</name>
        <dbReference type="ChEBI" id="CHEBI:60240"/>
    </ligand>
</feature>
<comment type="catalytic activity">
    <reaction evidence="24">
        <text>a 1,2-diacyl-sn-glycerol + ATP = a 1,2-diacyl-sn-glycero-3-phosphate + ADP + H(+)</text>
        <dbReference type="Rhea" id="RHEA:10272"/>
        <dbReference type="ChEBI" id="CHEBI:15378"/>
        <dbReference type="ChEBI" id="CHEBI:17815"/>
        <dbReference type="ChEBI" id="CHEBI:30616"/>
        <dbReference type="ChEBI" id="CHEBI:58608"/>
        <dbReference type="ChEBI" id="CHEBI:456216"/>
        <dbReference type="EC" id="2.7.1.107"/>
    </reaction>
</comment>
<evidence type="ECO:0000256" key="19">
    <source>
        <dbReference type="ARBA" id="ARBA00023264"/>
    </source>
</evidence>
<evidence type="ECO:0000256" key="17">
    <source>
        <dbReference type="ARBA" id="ARBA00023136"/>
    </source>
</evidence>
<evidence type="ECO:0000256" key="22">
    <source>
        <dbReference type="PIRSR" id="PIRSR600829-3"/>
    </source>
</evidence>
<feature type="transmembrane region" description="Helical" evidence="24">
    <location>
        <begin position="51"/>
        <end position="71"/>
    </location>
</feature>
<comment type="function">
    <text evidence="24">Catalyzes the ATP-dependent phosphorylation of sn-l,2-diacylglycerol (DAG) to phosphatidic acid. Involved in the recycling of diacylglycerol produced as a by-product during membrane-derived oligosaccharide (MDO) biosynthesis.</text>
</comment>
<evidence type="ECO:0000256" key="12">
    <source>
        <dbReference type="ARBA" id="ARBA00022777"/>
    </source>
</evidence>
<dbReference type="InterPro" id="IPR036945">
    <property type="entry name" value="DAGK_sf"/>
</dbReference>
<dbReference type="PANTHER" id="PTHR34299:SF1">
    <property type="entry name" value="DIACYLGLYCEROL KINASE"/>
    <property type="match status" value="1"/>
</dbReference>
<keyword evidence="17 24" id="KW-0472">Membrane</keyword>
<dbReference type="InterPro" id="IPR033718">
    <property type="entry name" value="DAGK_prok"/>
</dbReference>
<feature type="binding site" evidence="22">
    <location>
        <position position="24"/>
    </location>
    <ligand>
        <name>ATP</name>
        <dbReference type="ChEBI" id="CHEBI:30616"/>
    </ligand>
</feature>
<evidence type="ECO:0000256" key="16">
    <source>
        <dbReference type="ARBA" id="ARBA00023098"/>
    </source>
</evidence>
<dbReference type="GO" id="GO:0046872">
    <property type="term" value="F:metal ion binding"/>
    <property type="evidence" value="ECO:0007669"/>
    <property type="project" value="UniProtKB-KW"/>
</dbReference>
<keyword evidence="8 24" id="KW-0808">Transferase</keyword>
<keyword evidence="6" id="KW-0444">Lipid biosynthesis</keyword>
<keyword evidence="16 24" id="KW-0443">Lipid metabolism</keyword>
<evidence type="ECO:0000256" key="10">
    <source>
        <dbReference type="ARBA" id="ARBA00022723"/>
    </source>
</evidence>
<evidence type="ECO:0000256" key="8">
    <source>
        <dbReference type="ARBA" id="ARBA00022679"/>
    </source>
</evidence>
<keyword evidence="15 24" id="KW-1133">Transmembrane helix</keyword>
<evidence type="ECO:0000313" key="25">
    <source>
        <dbReference type="EMBL" id="GJD80365.1"/>
    </source>
</evidence>
<keyword evidence="13 22" id="KW-0067">ATP-binding</keyword>
<keyword evidence="18" id="KW-0594">Phospholipid biosynthesis</keyword>
<feature type="binding site" evidence="21">
    <location>
        <position position="94"/>
    </location>
    <ligand>
        <name>substrate</name>
    </ligand>
</feature>
<keyword evidence="10 23" id="KW-0479">Metal-binding</keyword>
<feature type="binding site" evidence="21">
    <location>
        <begin position="26"/>
        <end position="30"/>
    </location>
    <ligand>
        <name>substrate</name>
    </ligand>
</feature>
<evidence type="ECO:0000256" key="24">
    <source>
        <dbReference type="RuleBase" id="RU363065"/>
    </source>
</evidence>
<reference evidence="25" key="2">
    <citation type="submission" date="2021-08" db="EMBL/GenBank/DDBJ databases">
        <authorList>
            <person name="Tani A."/>
            <person name="Ola A."/>
            <person name="Ogura Y."/>
            <person name="Katsura K."/>
            <person name="Hayashi T."/>
        </authorList>
    </citation>
    <scope>NUCLEOTIDE SEQUENCE</scope>
    <source>
        <strain evidence="25">NBRC 103626</strain>
    </source>
</reference>
<evidence type="ECO:0000256" key="23">
    <source>
        <dbReference type="PIRSR" id="PIRSR600829-4"/>
    </source>
</evidence>
<keyword evidence="9 24" id="KW-0812">Transmembrane</keyword>
<dbReference type="GO" id="GO:0005524">
    <property type="term" value="F:ATP binding"/>
    <property type="evidence" value="ECO:0007669"/>
    <property type="project" value="UniProtKB-KW"/>
</dbReference>
<protein>
    <recommendedName>
        <fullName evidence="4 24">Diacylglycerol kinase</fullName>
        <ecNumber evidence="3 24">2.7.1.107</ecNumber>
    </recommendedName>
</protein>
<dbReference type="CDD" id="cd14264">
    <property type="entry name" value="DAGK_IM"/>
    <property type="match status" value="1"/>
</dbReference>